<dbReference type="PANTHER" id="PTHR43097:SF5">
    <property type="entry name" value="GLUTAMATE--TRNA LIGASE"/>
    <property type="match status" value="1"/>
</dbReference>
<dbReference type="GO" id="GO:0004818">
    <property type="term" value="F:glutamate-tRNA ligase activity"/>
    <property type="evidence" value="ECO:0007669"/>
    <property type="project" value="TreeGrafter"/>
</dbReference>
<dbReference type="AlphaFoldDB" id="A0AAD8M9R8"/>
<gene>
    <name evidence="3" type="ORF">POM88_040380</name>
</gene>
<dbReference type="GO" id="GO:0005829">
    <property type="term" value="C:cytosol"/>
    <property type="evidence" value="ECO:0007669"/>
    <property type="project" value="TreeGrafter"/>
</dbReference>
<comment type="caution">
    <text evidence="3">The sequence shown here is derived from an EMBL/GenBank/DDBJ whole genome shotgun (WGS) entry which is preliminary data.</text>
</comment>
<dbReference type="Proteomes" id="UP001237642">
    <property type="component" value="Unassembled WGS sequence"/>
</dbReference>
<dbReference type="EMBL" id="JAUIZM010000009">
    <property type="protein sequence ID" value="KAK1364819.1"/>
    <property type="molecule type" value="Genomic_DNA"/>
</dbReference>
<evidence type="ECO:0000313" key="3">
    <source>
        <dbReference type="EMBL" id="KAK1364819.1"/>
    </source>
</evidence>
<feature type="compositionally biased region" description="Polar residues" evidence="2">
    <location>
        <begin position="111"/>
        <end position="132"/>
    </location>
</feature>
<reference evidence="3" key="1">
    <citation type="submission" date="2023-02" db="EMBL/GenBank/DDBJ databases">
        <title>Genome of toxic invasive species Heracleum sosnowskyi carries increased number of genes despite the absence of recent whole-genome duplications.</title>
        <authorList>
            <person name="Schelkunov M."/>
            <person name="Shtratnikova V."/>
            <person name="Makarenko M."/>
            <person name="Klepikova A."/>
            <person name="Omelchenko D."/>
            <person name="Novikova G."/>
            <person name="Obukhova E."/>
            <person name="Bogdanov V."/>
            <person name="Penin A."/>
            <person name="Logacheva M."/>
        </authorList>
    </citation>
    <scope>NUCLEOTIDE SEQUENCE</scope>
    <source>
        <strain evidence="3">Hsosn_3</strain>
        <tissue evidence="3">Leaf</tissue>
    </source>
</reference>
<dbReference type="PANTHER" id="PTHR43097">
    <property type="entry name" value="GLUTAMINE-TRNA LIGASE"/>
    <property type="match status" value="1"/>
</dbReference>
<dbReference type="GO" id="GO:0017102">
    <property type="term" value="C:methionyl glutamyl tRNA synthetase complex"/>
    <property type="evidence" value="ECO:0007669"/>
    <property type="project" value="TreeGrafter"/>
</dbReference>
<name>A0AAD8M9R8_9APIA</name>
<dbReference type="GO" id="GO:0006424">
    <property type="term" value="P:glutamyl-tRNA aminoacylation"/>
    <property type="evidence" value="ECO:0007669"/>
    <property type="project" value="TreeGrafter"/>
</dbReference>
<dbReference type="InterPro" id="IPR050132">
    <property type="entry name" value="Gln/Glu-tRNA_Ligase"/>
</dbReference>
<reference evidence="3" key="2">
    <citation type="submission" date="2023-05" db="EMBL/GenBank/DDBJ databases">
        <authorList>
            <person name="Schelkunov M.I."/>
        </authorList>
    </citation>
    <scope>NUCLEOTIDE SEQUENCE</scope>
    <source>
        <strain evidence="3">Hsosn_3</strain>
        <tissue evidence="3">Leaf</tissue>
    </source>
</reference>
<protein>
    <submittedName>
        <fullName evidence="3">Uncharacterized protein</fullName>
    </submittedName>
</protein>
<evidence type="ECO:0000256" key="2">
    <source>
        <dbReference type="SAM" id="MobiDB-lite"/>
    </source>
</evidence>
<evidence type="ECO:0000256" key="1">
    <source>
        <dbReference type="ARBA" id="ARBA00022917"/>
    </source>
</evidence>
<accession>A0AAD8M9R8</accession>
<keyword evidence="4" id="KW-1185">Reference proteome</keyword>
<sequence length="162" mass="17661">MDWGNAIVKEINKDEDGSIKYLIGVLNLEGSVKATKLKITWLPHTNEPVPLSLMEFDYLITKKKETLYIHHGIQGDVADGKGVICKSDVDGVSHHGIQEILHVSSYTASQSSELTQSQDTVPSSTTATNVPESSSSHIPSHSLVLPTDVSIPLRQTLEANKM</sequence>
<dbReference type="InterPro" id="IPR011035">
    <property type="entry name" value="Ribosomal_bL25/Gln-tRNA_synth"/>
</dbReference>
<evidence type="ECO:0000313" key="4">
    <source>
        <dbReference type="Proteomes" id="UP001237642"/>
    </source>
</evidence>
<feature type="region of interest" description="Disordered" evidence="2">
    <location>
        <begin position="111"/>
        <end position="141"/>
    </location>
</feature>
<organism evidence="3 4">
    <name type="scientific">Heracleum sosnowskyi</name>
    <dbReference type="NCBI Taxonomy" id="360622"/>
    <lineage>
        <taxon>Eukaryota</taxon>
        <taxon>Viridiplantae</taxon>
        <taxon>Streptophyta</taxon>
        <taxon>Embryophyta</taxon>
        <taxon>Tracheophyta</taxon>
        <taxon>Spermatophyta</taxon>
        <taxon>Magnoliopsida</taxon>
        <taxon>eudicotyledons</taxon>
        <taxon>Gunneridae</taxon>
        <taxon>Pentapetalae</taxon>
        <taxon>asterids</taxon>
        <taxon>campanulids</taxon>
        <taxon>Apiales</taxon>
        <taxon>Apiaceae</taxon>
        <taxon>Apioideae</taxon>
        <taxon>apioid superclade</taxon>
        <taxon>Tordylieae</taxon>
        <taxon>Tordyliinae</taxon>
        <taxon>Heracleum</taxon>
    </lineage>
</organism>
<dbReference type="SUPFAM" id="SSF50715">
    <property type="entry name" value="Ribosomal protein L25-like"/>
    <property type="match status" value="1"/>
</dbReference>
<proteinExistence type="predicted"/>
<keyword evidence="1" id="KW-0648">Protein biosynthesis</keyword>